<keyword evidence="2" id="KW-1185">Reference proteome</keyword>
<dbReference type="OrthoDB" id="496981at2759"/>
<accession>A0A6A6SMP5</accession>
<dbReference type="Proteomes" id="UP000799324">
    <property type="component" value="Unassembled WGS sequence"/>
</dbReference>
<dbReference type="Gene3D" id="3.40.50.1240">
    <property type="entry name" value="Phosphoglycerate mutase-like"/>
    <property type="match status" value="1"/>
</dbReference>
<sequence>MSLTSTTLPARAGRVRQWLRDRPENNIVVISHGCFLQFLTDDWKDLLNAQATRWANAEFCSYALSSDGDSTLLRETLESKSRRGVAVSE</sequence>
<evidence type="ECO:0008006" key="3">
    <source>
        <dbReference type="Google" id="ProtNLM"/>
    </source>
</evidence>
<organism evidence="1 2">
    <name type="scientific">Lophiostoma macrostomum CBS 122681</name>
    <dbReference type="NCBI Taxonomy" id="1314788"/>
    <lineage>
        <taxon>Eukaryota</taxon>
        <taxon>Fungi</taxon>
        <taxon>Dikarya</taxon>
        <taxon>Ascomycota</taxon>
        <taxon>Pezizomycotina</taxon>
        <taxon>Dothideomycetes</taxon>
        <taxon>Pleosporomycetidae</taxon>
        <taxon>Pleosporales</taxon>
        <taxon>Lophiostomataceae</taxon>
        <taxon>Lophiostoma</taxon>
    </lineage>
</organism>
<name>A0A6A6SMP5_9PLEO</name>
<reference evidence="1" key="1">
    <citation type="journal article" date="2020" name="Stud. Mycol.">
        <title>101 Dothideomycetes genomes: a test case for predicting lifestyles and emergence of pathogens.</title>
        <authorList>
            <person name="Haridas S."/>
            <person name="Albert R."/>
            <person name="Binder M."/>
            <person name="Bloem J."/>
            <person name="Labutti K."/>
            <person name="Salamov A."/>
            <person name="Andreopoulos B."/>
            <person name="Baker S."/>
            <person name="Barry K."/>
            <person name="Bills G."/>
            <person name="Bluhm B."/>
            <person name="Cannon C."/>
            <person name="Castanera R."/>
            <person name="Culley D."/>
            <person name="Daum C."/>
            <person name="Ezra D."/>
            <person name="Gonzalez J."/>
            <person name="Henrissat B."/>
            <person name="Kuo A."/>
            <person name="Liang C."/>
            <person name="Lipzen A."/>
            <person name="Lutzoni F."/>
            <person name="Magnuson J."/>
            <person name="Mondo S."/>
            <person name="Nolan M."/>
            <person name="Ohm R."/>
            <person name="Pangilinan J."/>
            <person name="Park H.-J."/>
            <person name="Ramirez L."/>
            <person name="Alfaro M."/>
            <person name="Sun H."/>
            <person name="Tritt A."/>
            <person name="Yoshinaga Y."/>
            <person name="Zwiers L.-H."/>
            <person name="Turgeon B."/>
            <person name="Goodwin S."/>
            <person name="Spatafora J."/>
            <person name="Crous P."/>
            <person name="Grigoriev I."/>
        </authorList>
    </citation>
    <scope>NUCLEOTIDE SEQUENCE</scope>
    <source>
        <strain evidence="1">CBS 122681</strain>
    </source>
</reference>
<evidence type="ECO:0000313" key="1">
    <source>
        <dbReference type="EMBL" id="KAF2648237.1"/>
    </source>
</evidence>
<proteinExistence type="predicted"/>
<gene>
    <name evidence="1" type="ORF">K491DRAFT_613142</name>
</gene>
<dbReference type="EMBL" id="MU004549">
    <property type="protein sequence ID" value="KAF2648237.1"/>
    <property type="molecule type" value="Genomic_DNA"/>
</dbReference>
<evidence type="ECO:0000313" key="2">
    <source>
        <dbReference type="Proteomes" id="UP000799324"/>
    </source>
</evidence>
<dbReference type="AlphaFoldDB" id="A0A6A6SMP5"/>
<protein>
    <recommendedName>
        <fullName evidence="3">Phosphoglycerate mutase-like protein</fullName>
    </recommendedName>
</protein>
<dbReference type="InterPro" id="IPR029033">
    <property type="entry name" value="His_PPase_superfam"/>
</dbReference>